<evidence type="ECO:0000313" key="4">
    <source>
        <dbReference type="Proteomes" id="UP001155027"/>
    </source>
</evidence>
<comment type="caution">
    <text evidence="3">The sequence shown here is derived from an EMBL/GenBank/DDBJ whole genome shotgun (WGS) entry which is preliminary data.</text>
</comment>
<gene>
    <name evidence="3" type="ORF">GGP71_001727</name>
</gene>
<evidence type="ECO:0000313" key="3">
    <source>
        <dbReference type="EMBL" id="MCS3677799.1"/>
    </source>
</evidence>
<dbReference type="Pfam" id="PF13439">
    <property type="entry name" value="Glyco_transf_4"/>
    <property type="match status" value="1"/>
</dbReference>
<sequence>MGLKIGLYIPTLNGGGAQRVALNLAKGFVGHDCDVNLILVKQKGELKDDIPVGVDVVNLNANRSLTSIPKLALHFRKEKYDLVISFMNYVNICAIAASVISLTSHKVIVTEHTTVSRSLKAMKKIKGWRRSKLIQYLYPIADHVTAVSEGAAEDLKRVGNLQNVHAIPNPISVEGARRGIQEGKAAHPWFEEDDPVVMGAGRLAEVKGFSTLIRSLRHVRDRGVNARLVIIGEGEERENLERLIRDLGLEKCVRLPGFVNNPSTYMRAADVFVLSSRWEGFGNVLVEAMACGTPVVSTNCPNGPAEILENGKWGHLVPVGDQKALAEAIIDVFESRRAHPVQHIKRAGDFSTRKIAKQYLGLLENNSL</sequence>
<dbReference type="Proteomes" id="UP001155027">
    <property type="component" value="Unassembled WGS sequence"/>
</dbReference>
<accession>A0A9X2PZU1</accession>
<protein>
    <submittedName>
        <fullName evidence="3">Glycosyltransferase involved in cell wall biosynthesis</fullName>
    </submittedName>
</protein>
<dbReference type="EMBL" id="JANUAU010000005">
    <property type="protein sequence ID" value="MCS3677799.1"/>
    <property type="molecule type" value="Genomic_DNA"/>
</dbReference>
<dbReference type="Pfam" id="PF00534">
    <property type="entry name" value="Glycos_transf_1"/>
    <property type="match status" value="1"/>
</dbReference>
<dbReference type="InterPro" id="IPR001296">
    <property type="entry name" value="Glyco_trans_1"/>
</dbReference>
<name>A0A9X2PZU1_9BACT</name>
<dbReference type="InterPro" id="IPR028098">
    <property type="entry name" value="Glyco_trans_4-like_N"/>
</dbReference>
<organism evidence="3 4">
    <name type="scientific">Salinibacter ruber</name>
    <dbReference type="NCBI Taxonomy" id="146919"/>
    <lineage>
        <taxon>Bacteria</taxon>
        <taxon>Pseudomonadati</taxon>
        <taxon>Rhodothermota</taxon>
        <taxon>Rhodothermia</taxon>
        <taxon>Rhodothermales</taxon>
        <taxon>Salinibacteraceae</taxon>
        <taxon>Salinibacter</taxon>
    </lineage>
</organism>
<dbReference type="Gene3D" id="3.40.50.2000">
    <property type="entry name" value="Glycogen Phosphorylase B"/>
    <property type="match status" value="2"/>
</dbReference>
<dbReference type="PANTHER" id="PTHR12526:SF630">
    <property type="entry name" value="GLYCOSYLTRANSFERASE"/>
    <property type="match status" value="1"/>
</dbReference>
<dbReference type="PANTHER" id="PTHR12526">
    <property type="entry name" value="GLYCOSYLTRANSFERASE"/>
    <property type="match status" value="1"/>
</dbReference>
<proteinExistence type="predicted"/>
<evidence type="ECO:0000259" key="1">
    <source>
        <dbReference type="Pfam" id="PF00534"/>
    </source>
</evidence>
<feature type="domain" description="Glycosyltransferase subfamily 4-like N-terminal" evidence="2">
    <location>
        <begin position="15"/>
        <end position="173"/>
    </location>
</feature>
<reference evidence="3" key="1">
    <citation type="submission" date="2022-08" db="EMBL/GenBank/DDBJ databases">
        <title>Genomic Encyclopedia of Type Strains, Phase V (KMG-V): Genome sequencing to study the core and pangenomes of soil and plant-associated prokaryotes.</title>
        <authorList>
            <person name="Whitman W."/>
        </authorList>
    </citation>
    <scope>NUCLEOTIDE SEQUENCE</scope>
    <source>
        <strain evidence="3">0</strain>
    </source>
</reference>
<feature type="domain" description="Glycosyl transferase family 1" evidence="1">
    <location>
        <begin position="191"/>
        <end position="338"/>
    </location>
</feature>
<dbReference type="AlphaFoldDB" id="A0A9X2PZU1"/>
<dbReference type="CDD" id="cd03811">
    <property type="entry name" value="GT4_GT28_WabH-like"/>
    <property type="match status" value="1"/>
</dbReference>
<dbReference type="GO" id="GO:0016757">
    <property type="term" value="F:glycosyltransferase activity"/>
    <property type="evidence" value="ECO:0007669"/>
    <property type="project" value="InterPro"/>
</dbReference>
<dbReference type="SUPFAM" id="SSF53756">
    <property type="entry name" value="UDP-Glycosyltransferase/glycogen phosphorylase"/>
    <property type="match status" value="1"/>
</dbReference>
<dbReference type="RefSeq" id="WP_259080214.1">
    <property type="nucleotide sequence ID" value="NZ_JANUAU010000005.1"/>
</dbReference>
<evidence type="ECO:0000259" key="2">
    <source>
        <dbReference type="Pfam" id="PF13439"/>
    </source>
</evidence>